<evidence type="ECO:0000256" key="3">
    <source>
        <dbReference type="ARBA" id="ARBA00022448"/>
    </source>
</evidence>
<comment type="subcellular location">
    <subcellularLocation>
        <location evidence="1">Membrane</location>
        <topology evidence="1">Multi-pass membrane protein</topology>
    </subcellularLocation>
</comment>
<evidence type="ECO:0000313" key="10">
    <source>
        <dbReference type="Proteomes" id="UP000198733"/>
    </source>
</evidence>
<evidence type="ECO:0000256" key="4">
    <source>
        <dbReference type="ARBA" id="ARBA00022544"/>
    </source>
</evidence>
<feature type="transmembrane region" description="Helical" evidence="8">
    <location>
        <begin position="219"/>
        <end position="239"/>
    </location>
</feature>
<organism evidence="9 10">
    <name type="scientific">Virgibacillus subterraneus</name>
    <dbReference type="NCBI Taxonomy" id="621109"/>
    <lineage>
        <taxon>Bacteria</taxon>
        <taxon>Bacillati</taxon>
        <taxon>Bacillota</taxon>
        <taxon>Bacilli</taxon>
        <taxon>Bacillales</taxon>
        <taxon>Bacillaceae</taxon>
        <taxon>Virgibacillus</taxon>
    </lineage>
</organism>
<dbReference type="PANTHER" id="PTHR34975">
    <property type="entry name" value="SPORE GERMINATION PROTEIN A2"/>
    <property type="match status" value="1"/>
</dbReference>
<keyword evidence="4" id="KW-0309">Germination</keyword>
<evidence type="ECO:0000313" key="9">
    <source>
        <dbReference type="EMBL" id="SEQ65029.1"/>
    </source>
</evidence>
<feature type="transmembrane region" description="Helical" evidence="8">
    <location>
        <begin position="183"/>
        <end position="207"/>
    </location>
</feature>
<keyword evidence="3" id="KW-0813">Transport</keyword>
<feature type="transmembrane region" description="Helical" evidence="8">
    <location>
        <begin position="113"/>
        <end position="134"/>
    </location>
</feature>
<evidence type="ECO:0000256" key="8">
    <source>
        <dbReference type="SAM" id="Phobius"/>
    </source>
</evidence>
<comment type="caution">
    <text evidence="9">The sequence shown here is derived from an EMBL/GenBank/DDBJ whole genome shotgun (WGS) entry which is preliminary data.</text>
</comment>
<feature type="transmembrane region" description="Helical" evidence="8">
    <location>
        <begin position="304"/>
        <end position="325"/>
    </location>
</feature>
<protein>
    <submittedName>
        <fullName evidence="9">Spore germination protein (Amino acid permease)</fullName>
    </submittedName>
</protein>
<keyword evidence="6 8" id="KW-1133">Transmembrane helix</keyword>
<feature type="transmembrane region" description="Helical" evidence="8">
    <location>
        <begin position="141"/>
        <end position="163"/>
    </location>
</feature>
<dbReference type="Proteomes" id="UP000198733">
    <property type="component" value="Unassembled WGS sequence"/>
</dbReference>
<evidence type="ECO:0000256" key="7">
    <source>
        <dbReference type="ARBA" id="ARBA00023136"/>
    </source>
</evidence>
<sequence length="362" mass="41552">MVKVKNQVPALMVFFLISAAQLGVGVLGFQSVINKYAGHDAWISVIVAGLGFNIIIWIMYRILQNNDGAEIVSIHKFTYGKWLGGILSFIFSMYLILTSVVVLRTYIEIIQVWMFPYVKVWALLLLLIPLIYYIISGEFRIIVGVCFFGVLYPFFLIFTLFYPLKYSNLTNILPILDHSFTEILQSSSLAIFSFMGVSTLLVFYPFIRESRKSQKFAHIGNIYTTFLYVFICLVSYIYYNQSELQYILWATLGLWKIIEMPFLARFEYVGIATLFFSILPNVALYLWASTRSLHNLFGISHKKIAVFLLVIVYIACIITGGREFISFINNMTGKIGGILLFGYIPILFLINLIRRKVKRNAS</sequence>
<reference evidence="9 10" key="1">
    <citation type="submission" date="2016-10" db="EMBL/GenBank/DDBJ databases">
        <authorList>
            <person name="Varghese N."/>
            <person name="Submissions S."/>
        </authorList>
    </citation>
    <scope>NUCLEOTIDE SEQUENCE [LARGE SCALE GENOMIC DNA]</scope>
    <source>
        <strain evidence="9 10">CGMCC 1.7734</strain>
    </source>
</reference>
<accession>A0A1H9HRP8</accession>
<evidence type="ECO:0000256" key="6">
    <source>
        <dbReference type="ARBA" id="ARBA00022989"/>
    </source>
</evidence>
<feature type="transmembrane region" description="Helical" evidence="8">
    <location>
        <begin position="12"/>
        <end position="29"/>
    </location>
</feature>
<comment type="similarity">
    <text evidence="2">Belongs to the amino acid-polyamine-organocation (APC) superfamily. Spore germination protein (SGP) (TC 2.A.3.9) family.</text>
</comment>
<proteinExistence type="inferred from homology"/>
<dbReference type="NCBIfam" id="TIGR00912">
    <property type="entry name" value="2A0309"/>
    <property type="match status" value="1"/>
</dbReference>
<name>A0A1H9HRP8_9BACI</name>
<dbReference type="RefSeq" id="WP_092505229.1">
    <property type="nucleotide sequence ID" value="NZ_FOEH01000004.1"/>
</dbReference>
<dbReference type="EMBL" id="FOEH01000004">
    <property type="protein sequence ID" value="SEQ65029.1"/>
    <property type="molecule type" value="Genomic_DNA"/>
</dbReference>
<dbReference type="PANTHER" id="PTHR34975:SF2">
    <property type="entry name" value="SPORE GERMINATION PROTEIN A2"/>
    <property type="match status" value="1"/>
</dbReference>
<gene>
    <name evidence="9" type="ORF">SAMN05216232_2999</name>
</gene>
<evidence type="ECO:0000256" key="5">
    <source>
        <dbReference type="ARBA" id="ARBA00022692"/>
    </source>
</evidence>
<evidence type="ECO:0000256" key="1">
    <source>
        <dbReference type="ARBA" id="ARBA00004141"/>
    </source>
</evidence>
<keyword evidence="7 8" id="KW-0472">Membrane</keyword>
<dbReference type="Gene3D" id="1.20.1740.10">
    <property type="entry name" value="Amino acid/polyamine transporter I"/>
    <property type="match status" value="1"/>
</dbReference>
<feature type="transmembrane region" description="Helical" evidence="8">
    <location>
        <begin position="268"/>
        <end position="288"/>
    </location>
</feature>
<dbReference type="InterPro" id="IPR004761">
    <property type="entry name" value="Spore_GerAB"/>
</dbReference>
<keyword evidence="5 8" id="KW-0812">Transmembrane</keyword>
<feature type="transmembrane region" description="Helical" evidence="8">
    <location>
        <begin position="83"/>
        <end position="107"/>
    </location>
</feature>
<feature type="transmembrane region" description="Helical" evidence="8">
    <location>
        <begin position="331"/>
        <end position="353"/>
    </location>
</feature>
<keyword evidence="10" id="KW-1185">Reference proteome</keyword>
<evidence type="ECO:0000256" key="2">
    <source>
        <dbReference type="ARBA" id="ARBA00007998"/>
    </source>
</evidence>
<feature type="transmembrane region" description="Helical" evidence="8">
    <location>
        <begin position="41"/>
        <end position="63"/>
    </location>
</feature>
<dbReference type="Pfam" id="PF03845">
    <property type="entry name" value="Spore_permease"/>
    <property type="match status" value="1"/>
</dbReference>